<dbReference type="AlphaFoldDB" id="A0A8S0WHX3"/>
<evidence type="ECO:0000256" key="3">
    <source>
        <dbReference type="ARBA" id="ARBA00005435"/>
    </source>
</evidence>
<evidence type="ECO:0000256" key="6">
    <source>
        <dbReference type="ARBA" id="ARBA00022801"/>
    </source>
</evidence>
<dbReference type="SMART" id="SM00318">
    <property type="entry name" value="SNc"/>
    <property type="match status" value="1"/>
</dbReference>
<dbReference type="Gene3D" id="2.40.50.90">
    <property type="match status" value="1"/>
</dbReference>
<evidence type="ECO:0000313" key="9">
    <source>
        <dbReference type="EMBL" id="CAA7262673.1"/>
    </source>
</evidence>
<dbReference type="PANTHER" id="PTHR12302">
    <property type="entry name" value="EBNA2 BINDING PROTEIN P100"/>
    <property type="match status" value="1"/>
</dbReference>
<dbReference type="GO" id="GO:0016787">
    <property type="term" value="F:hydrolase activity"/>
    <property type="evidence" value="ECO:0007669"/>
    <property type="project" value="UniProtKB-KW"/>
</dbReference>
<keyword evidence="4" id="KW-0540">Nuclease</keyword>
<dbReference type="PROSITE" id="PS50830">
    <property type="entry name" value="TNASE_3"/>
    <property type="match status" value="1"/>
</dbReference>
<proteinExistence type="inferred from homology"/>
<keyword evidence="6" id="KW-0378">Hydrolase</keyword>
<feature type="domain" description="TNase-like" evidence="8">
    <location>
        <begin position="80"/>
        <end position="244"/>
    </location>
</feature>
<organism evidence="9 10">
    <name type="scientific">Cyclocybe aegerita</name>
    <name type="common">Black poplar mushroom</name>
    <name type="synonym">Agrocybe aegerita</name>
    <dbReference type="NCBI Taxonomy" id="1973307"/>
    <lineage>
        <taxon>Eukaryota</taxon>
        <taxon>Fungi</taxon>
        <taxon>Dikarya</taxon>
        <taxon>Basidiomycota</taxon>
        <taxon>Agaricomycotina</taxon>
        <taxon>Agaricomycetes</taxon>
        <taxon>Agaricomycetidae</taxon>
        <taxon>Agaricales</taxon>
        <taxon>Agaricineae</taxon>
        <taxon>Bolbitiaceae</taxon>
        <taxon>Cyclocybe</taxon>
    </lineage>
</organism>
<evidence type="ECO:0000256" key="7">
    <source>
        <dbReference type="ARBA" id="ARBA00022837"/>
    </source>
</evidence>
<gene>
    <name evidence="9" type="ORF">AAE3_LOCUS4726</name>
</gene>
<sequence length="290" mass="32868">MPQIPWPFSGTDKNAPKGEYERLVLRIKEQWNTLPPEAAGGMAIALGVGATLISRRIYTRYGRRIRSAEWLTPRLFEKRRWIKGVVTNVRDGDNFRLFHTPTLGGYTWPFNFREIPTGKDLREDTLHIRIAGVDAPEASHWGKPAQPYSAETLQWLQDRILGKKVYCQLLRADQYSRVVCHVHLPPRILPGFLFLGKNLAEEMLKAGCAVTYEQAGAEYGESGKDGYMRLQLEAKRACRGMWKSGKVDETPAEYKRRHALAAASATPPGGEAAAVKGKTRKSLWKRLFFR</sequence>
<protein>
    <recommendedName>
        <fullName evidence="8">TNase-like domain-containing protein</fullName>
    </recommendedName>
</protein>
<evidence type="ECO:0000256" key="2">
    <source>
        <dbReference type="ARBA" id="ARBA00004173"/>
    </source>
</evidence>
<dbReference type="GO" id="GO:0016020">
    <property type="term" value="C:membrane"/>
    <property type="evidence" value="ECO:0007669"/>
    <property type="project" value="UniProtKB-SubCell"/>
</dbReference>
<evidence type="ECO:0000256" key="5">
    <source>
        <dbReference type="ARBA" id="ARBA00022759"/>
    </source>
</evidence>
<dbReference type="SUPFAM" id="SSF50199">
    <property type="entry name" value="Staphylococcal nuclease"/>
    <property type="match status" value="1"/>
</dbReference>
<accession>A0A8S0WHX3</accession>
<evidence type="ECO:0000313" key="10">
    <source>
        <dbReference type="Proteomes" id="UP000467700"/>
    </source>
</evidence>
<evidence type="ECO:0000256" key="4">
    <source>
        <dbReference type="ARBA" id="ARBA00022722"/>
    </source>
</evidence>
<keyword evidence="10" id="KW-1185">Reference proteome</keyword>
<comment type="similarity">
    <text evidence="3">Belongs to the LCL3 family.</text>
</comment>
<evidence type="ECO:0000259" key="8">
    <source>
        <dbReference type="PROSITE" id="PS50830"/>
    </source>
</evidence>
<keyword evidence="7" id="KW-0106">Calcium</keyword>
<dbReference type="Proteomes" id="UP000467700">
    <property type="component" value="Unassembled WGS sequence"/>
</dbReference>
<dbReference type="EMBL" id="CACVBS010000036">
    <property type="protein sequence ID" value="CAA7262673.1"/>
    <property type="molecule type" value="Genomic_DNA"/>
</dbReference>
<reference evidence="9 10" key="1">
    <citation type="submission" date="2020-01" db="EMBL/GenBank/DDBJ databases">
        <authorList>
            <person name="Gupta K D."/>
        </authorList>
    </citation>
    <scope>NUCLEOTIDE SEQUENCE [LARGE SCALE GENOMIC DNA]</scope>
</reference>
<comment type="caution">
    <text evidence="9">The sequence shown here is derived from an EMBL/GenBank/DDBJ whole genome shotgun (WGS) entry which is preliminary data.</text>
</comment>
<keyword evidence="5" id="KW-0255">Endonuclease</keyword>
<dbReference type="PANTHER" id="PTHR12302:SF3">
    <property type="entry name" value="SERINE_THREONINE-PROTEIN KINASE 31"/>
    <property type="match status" value="1"/>
</dbReference>
<evidence type="ECO:0000256" key="1">
    <source>
        <dbReference type="ARBA" id="ARBA00004167"/>
    </source>
</evidence>
<name>A0A8S0WHX3_CYCAE</name>
<dbReference type="Pfam" id="PF00565">
    <property type="entry name" value="SNase"/>
    <property type="match status" value="1"/>
</dbReference>
<dbReference type="OrthoDB" id="430293at2759"/>
<comment type="subcellular location">
    <subcellularLocation>
        <location evidence="1">Membrane</location>
        <topology evidence="1">Single-pass membrane protein</topology>
    </subcellularLocation>
    <subcellularLocation>
        <location evidence="2">Mitochondrion</location>
    </subcellularLocation>
</comment>
<dbReference type="GO" id="GO:0005739">
    <property type="term" value="C:mitochondrion"/>
    <property type="evidence" value="ECO:0007669"/>
    <property type="project" value="UniProtKB-SubCell"/>
</dbReference>
<dbReference type="InterPro" id="IPR016071">
    <property type="entry name" value="Staphylococal_nuclease_OB-fold"/>
</dbReference>
<dbReference type="InterPro" id="IPR035437">
    <property type="entry name" value="SNase_OB-fold_sf"/>
</dbReference>
<dbReference type="GO" id="GO:0004519">
    <property type="term" value="F:endonuclease activity"/>
    <property type="evidence" value="ECO:0007669"/>
    <property type="project" value="UniProtKB-KW"/>
</dbReference>